<dbReference type="AlphaFoldDB" id="A0A8H6RDC5"/>
<comment type="caution">
    <text evidence="1">The sequence shown here is derived from an EMBL/GenBank/DDBJ whole genome shotgun (WGS) entry which is preliminary data.</text>
</comment>
<organism evidence="1 2">
    <name type="scientific">Pseudocercospora fuligena</name>
    <dbReference type="NCBI Taxonomy" id="685502"/>
    <lineage>
        <taxon>Eukaryota</taxon>
        <taxon>Fungi</taxon>
        <taxon>Dikarya</taxon>
        <taxon>Ascomycota</taxon>
        <taxon>Pezizomycotina</taxon>
        <taxon>Dothideomycetes</taxon>
        <taxon>Dothideomycetidae</taxon>
        <taxon>Mycosphaerellales</taxon>
        <taxon>Mycosphaerellaceae</taxon>
        <taxon>Pseudocercospora</taxon>
    </lineage>
</organism>
<gene>
    <name evidence="1" type="ORF">HII31_08887</name>
</gene>
<keyword evidence="2" id="KW-1185">Reference proteome</keyword>
<accession>A0A8H6RDC5</accession>
<dbReference type="Proteomes" id="UP000660729">
    <property type="component" value="Unassembled WGS sequence"/>
</dbReference>
<protein>
    <submittedName>
        <fullName evidence="1">Uncharacterized protein</fullName>
    </submittedName>
</protein>
<reference evidence="1" key="1">
    <citation type="submission" date="2020-04" db="EMBL/GenBank/DDBJ databases">
        <title>Draft genome resource of the tomato pathogen Pseudocercospora fuligena.</title>
        <authorList>
            <person name="Zaccaron A."/>
        </authorList>
    </citation>
    <scope>NUCLEOTIDE SEQUENCE</scope>
    <source>
        <strain evidence="1">PF001</strain>
    </source>
</reference>
<evidence type="ECO:0000313" key="2">
    <source>
        <dbReference type="Proteomes" id="UP000660729"/>
    </source>
</evidence>
<evidence type="ECO:0000313" key="1">
    <source>
        <dbReference type="EMBL" id="KAF7189780.1"/>
    </source>
</evidence>
<sequence length="255" mass="29990">MLGTNAESTRPYVRAAKALRTKHEIDKLHDLLCAKVSEFEFDVSLLGSRTEESIEYDVHDLRDAFNGPPGGHEPMHVDHPKDYEVYLREYLPKAALKSPTPDESQSSAFFQKVIVLIRKIKRNDEFNRPNHYERRMHLWVFVIARVFPPTNLRCARLTHDHSEKWWDIAAAFRDLNEGWLETIRNMDYTRQGRSDYWAQTYDLLRRLRDLAEEEIRFTVDLALSNEHMPRLPAELKQLIFETTMLAEAVPLEIQL</sequence>
<proteinExistence type="predicted"/>
<name>A0A8H6RDC5_9PEZI</name>
<dbReference type="EMBL" id="JABCIY010000178">
    <property type="protein sequence ID" value="KAF7189780.1"/>
    <property type="molecule type" value="Genomic_DNA"/>
</dbReference>